<evidence type="ECO:0008006" key="4">
    <source>
        <dbReference type="Google" id="ProtNLM"/>
    </source>
</evidence>
<gene>
    <name evidence="2" type="ORF">SEV965_LOCUS27936</name>
</gene>
<feature type="region of interest" description="Disordered" evidence="1">
    <location>
        <begin position="20"/>
        <end position="103"/>
    </location>
</feature>
<dbReference type="AlphaFoldDB" id="A0A815G207"/>
<evidence type="ECO:0000256" key="1">
    <source>
        <dbReference type="SAM" id="MobiDB-lite"/>
    </source>
</evidence>
<dbReference type="Proteomes" id="UP000663889">
    <property type="component" value="Unassembled WGS sequence"/>
</dbReference>
<feature type="compositionally biased region" description="Basic and acidic residues" evidence="1">
    <location>
        <begin position="82"/>
        <end position="98"/>
    </location>
</feature>
<organism evidence="2 3">
    <name type="scientific">Rotaria sordida</name>
    <dbReference type="NCBI Taxonomy" id="392033"/>
    <lineage>
        <taxon>Eukaryota</taxon>
        <taxon>Metazoa</taxon>
        <taxon>Spiralia</taxon>
        <taxon>Gnathifera</taxon>
        <taxon>Rotifera</taxon>
        <taxon>Eurotatoria</taxon>
        <taxon>Bdelloidea</taxon>
        <taxon>Philodinida</taxon>
        <taxon>Philodinidae</taxon>
        <taxon>Rotaria</taxon>
    </lineage>
</organism>
<comment type="caution">
    <text evidence="2">The sequence shown here is derived from an EMBL/GenBank/DDBJ whole genome shotgun (WGS) entry which is preliminary data.</text>
</comment>
<dbReference type="Gene3D" id="3.90.176.10">
    <property type="entry name" value="Toxin ADP-ribosyltransferase, Chain A, domain 1"/>
    <property type="match status" value="1"/>
</dbReference>
<sequence length="333" mass="37566">MAAVQLYVMEWGDEPLCAFATSSKPYTTQTSTEYAVESTKPRVSPKPKHDDHQNTAQTSSGSSSVKRTTNQAPPTKPTVNHQETKPSSKSKQNNDRPVADASSGQQYTLIVRLTDVDCENKVLKLIDGYQNQRTITLEKALNPLRDHIRHLDDFIRYAKQRANMTSASTLTHDESAAIFLYTVHWNDTCFSRELNRALRSEDQTDLKRGHVYQGITRKIKEKYPKNKTITWSGVTSCTYSKDLLVPSLLGEKSTLLNIIIRNGKDISEYSCNSNETEIILLSGTRLRVTDVTNNTDLNMDEIDLEEITDELPKAEAFRLPTTKRISQDGSFSK</sequence>
<dbReference type="SUPFAM" id="SSF56399">
    <property type="entry name" value="ADP-ribosylation"/>
    <property type="match status" value="1"/>
</dbReference>
<reference evidence="2" key="1">
    <citation type="submission" date="2021-02" db="EMBL/GenBank/DDBJ databases">
        <authorList>
            <person name="Nowell W R."/>
        </authorList>
    </citation>
    <scope>NUCLEOTIDE SEQUENCE</scope>
</reference>
<proteinExistence type="predicted"/>
<protein>
    <recommendedName>
        <fullName evidence="4">Mono(ADP-ribosyl)transferase</fullName>
    </recommendedName>
</protein>
<feature type="compositionally biased region" description="Polar residues" evidence="1">
    <location>
        <begin position="20"/>
        <end position="33"/>
    </location>
</feature>
<evidence type="ECO:0000313" key="3">
    <source>
        <dbReference type="Proteomes" id="UP000663889"/>
    </source>
</evidence>
<feature type="compositionally biased region" description="Polar residues" evidence="1">
    <location>
        <begin position="54"/>
        <end position="81"/>
    </location>
</feature>
<accession>A0A815G207</accession>
<dbReference type="EMBL" id="CAJNOU010002581">
    <property type="protein sequence ID" value="CAF1333142.1"/>
    <property type="molecule type" value="Genomic_DNA"/>
</dbReference>
<evidence type="ECO:0000313" key="2">
    <source>
        <dbReference type="EMBL" id="CAF1333142.1"/>
    </source>
</evidence>
<name>A0A815G207_9BILA</name>